<keyword evidence="1" id="KW-0812">Transmembrane</keyword>
<evidence type="ECO:0000313" key="2">
    <source>
        <dbReference type="EMBL" id="CUG88246.1"/>
    </source>
</evidence>
<keyword evidence="1" id="KW-1133">Transmembrane helix</keyword>
<evidence type="ECO:0000256" key="1">
    <source>
        <dbReference type="SAM" id="Phobius"/>
    </source>
</evidence>
<dbReference type="VEuPathDB" id="TriTrypDB:BSAL_14375"/>
<dbReference type="Proteomes" id="UP000051952">
    <property type="component" value="Unassembled WGS sequence"/>
</dbReference>
<organism evidence="2 3">
    <name type="scientific">Bodo saltans</name>
    <name type="common">Flagellated protozoan</name>
    <dbReference type="NCBI Taxonomy" id="75058"/>
    <lineage>
        <taxon>Eukaryota</taxon>
        <taxon>Discoba</taxon>
        <taxon>Euglenozoa</taxon>
        <taxon>Kinetoplastea</taxon>
        <taxon>Metakinetoplastina</taxon>
        <taxon>Eubodonida</taxon>
        <taxon>Bodonidae</taxon>
        <taxon>Bodo</taxon>
    </lineage>
</organism>
<dbReference type="OMA" id="IFARIPW"/>
<accession>A0A0S4J9Y1</accession>
<proteinExistence type="predicted"/>
<reference evidence="3" key="1">
    <citation type="submission" date="2015-09" db="EMBL/GenBank/DDBJ databases">
        <authorList>
            <consortium name="Pathogen Informatics"/>
        </authorList>
    </citation>
    <scope>NUCLEOTIDE SEQUENCE [LARGE SCALE GENOMIC DNA]</scope>
    <source>
        <strain evidence="3">Lake Konstanz</strain>
    </source>
</reference>
<gene>
    <name evidence="2" type="ORF">BSAL_14375</name>
</gene>
<keyword evidence="1" id="KW-0472">Membrane</keyword>
<name>A0A0S4J9Y1_BODSA</name>
<dbReference type="EMBL" id="CYKH01001627">
    <property type="protein sequence ID" value="CUG88246.1"/>
    <property type="molecule type" value="Genomic_DNA"/>
</dbReference>
<feature type="transmembrane region" description="Helical" evidence="1">
    <location>
        <begin position="42"/>
        <end position="63"/>
    </location>
</feature>
<protein>
    <submittedName>
        <fullName evidence="2">Membrane-associated protein, putative</fullName>
    </submittedName>
</protein>
<keyword evidence="3" id="KW-1185">Reference proteome</keyword>
<evidence type="ECO:0000313" key="3">
    <source>
        <dbReference type="Proteomes" id="UP000051952"/>
    </source>
</evidence>
<dbReference type="OrthoDB" id="261590at2759"/>
<dbReference type="AlphaFoldDB" id="A0A0S4J9Y1"/>
<sequence>MAVGLSSLRHVVTFRRLVVWEHEVLNRGVKKEALSAKIFARIPWSGVAMFAFVMVFFGVDLAAGIKHTAKQLQESKTAAENSPIIKSYQQKQWSVEQAKQFREGEFRAKNEGKMILEESPNKPQHVGLARNEVSRNQVF</sequence>